<comment type="function">
    <text evidence="5">Catalyzes the interconversion of L-alanine and D-alanine. May also act on other amino acids.</text>
</comment>
<protein>
    <recommendedName>
        <fullName evidence="5">Alanine racemase</fullName>
        <ecNumber evidence="5">5.1.1.1</ecNumber>
    </recommendedName>
</protein>
<dbReference type="PRINTS" id="PR00992">
    <property type="entry name" value="ALARACEMASE"/>
</dbReference>
<dbReference type="Gene3D" id="2.40.37.10">
    <property type="entry name" value="Lyase, Ornithine Decarboxylase, Chain A, domain 1"/>
    <property type="match status" value="1"/>
</dbReference>
<dbReference type="GO" id="GO:0005829">
    <property type="term" value="C:cytosol"/>
    <property type="evidence" value="ECO:0007669"/>
    <property type="project" value="TreeGrafter"/>
</dbReference>
<accession>A0A1T0CWJ5</accession>
<dbReference type="SUPFAM" id="SSF50621">
    <property type="entry name" value="Alanine racemase C-terminal domain-like"/>
    <property type="match status" value="1"/>
</dbReference>
<sequence>MRNTTITIDQDALAHNLQVIKQHLKPTTKVLAMVKADAYGHGIQAALPALMAADGFGVACMSEALAIKTLGHQKPIVLIEGVFSQAEWQTALAHDFGCVIHQIEQLNWALSLTPDDDAFGRTIWLKYNTGMSRLGFGDDAIIEAARQLNDAGYQLILTSHFACADEQSHPMNARQILKFNQMLNAIRQFAPQTLASLCNSAGIINFADQQHDWVRAGIALYGSKPVADQSAHELGLKPAMTLSSQVMALHTLADQDCVGYSALWMATKAHQIAVVAIGYGDGYPRVVSSGKVSITDAHGKVHQREIIGRVAMDMLMIDVDGLEINIGAPVVLWGASPSIDEVASCAGTIGYELMCRLTQRPKRRIVSINQPTSSQN</sequence>
<dbReference type="UniPathway" id="UPA00042">
    <property type="reaction ID" value="UER00497"/>
</dbReference>
<evidence type="ECO:0000259" key="8">
    <source>
        <dbReference type="SMART" id="SM01005"/>
    </source>
</evidence>
<dbReference type="HAMAP" id="MF_01201">
    <property type="entry name" value="Ala_racemase"/>
    <property type="match status" value="1"/>
</dbReference>
<dbReference type="SUPFAM" id="SSF51419">
    <property type="entry name" value="PLP-binding barrel"/>
    <property type="match status" value="1"/>
</dbReference>
<keyword evidence="10" id="KW-1185">Reference proteome</keyword>
<organism evidence="9 10">
    <name type="scientific">Moraxella porci DSM 25326</name>
    <dbReference type="NCBI Taxonomy" id="573983"/>
    <lineage>
        <taxon>Bacteria</taxon>
        <taxon>Pseudomonadati</taxon>
        <taxon>Pseudomonadota</taxon>
        <taxon>Gammaproteobacteria</taxon>
        <taxon>Moraxellales</taxon>
        <taxon>Moraxellaceae</taxon>
        <taxon>Moraxella</taxon>
    </lineage>
</organism>
<evidence type="ECO:0000313" key="10">
    <source>
        <dbReference type="Proteomes" id="UP000190683"/>
    </source>
</evidence>
<reference evidence="9 10" key="1">
    <citation type="submission" date="2017-02" db="EMBL/GenBank/DDBJ databases">
        <title>Draft genome sequence of Moraxella porci CCUG 54912T type strain.</title>
        <authorList>
            <person name="Salva-Serra F."/>
            <person name="Engstrom-Jakobsson H."/>
            <person name="Thorell K."/>
            <person name="Jaen-Luchoro D."/>
            <person name="Gonzales-Siles L."/>
            <person name="Karlsson R."/>
            <person name="Yazdan S."/>
            <person name="Boulund F."/>
            <person name="Johnning A."/>
            <person name="Engstrand L."/>
            <person name="Kristiansson E."/>
            <person name="Moore E."/>
        </authorList>
    </citation>
    <scope>NUCLEOTIDE SEQUENCE [LARGE SCALE GENOMIC DNA]</scope>
    <source>
        <strain evidence="9 10">CCUG 54912</strain>
    </source>
</reference>
<comment type="catalytic activity">
    <reaction evidence="1 5">
        <text>L-alanine = D-alanine</text>
        <dbReference type="Rhea" id="RHEA:20249"/>
        <dbReference type="ChEBI" id="CHEBI:57416"/>
        <dbReference type="ChEBI" id="CHEBI:57972"/>
        <dbReference type="EC" id="5.1.1.1"/>
    </reaction>
</comment>
<dbReference type="InterPro" id="IPR000821">
    <property type="entry name" value="Ala_racemase"/>
</dbReference>
<dbReference type="FunFam" id="3.20.20.10:FF:000002">
    <property type="entry name" value="Alanine racemase"/>
    <property type="match status" value="1"/>
</dbReference>
<comment type="pathway">
    <text evidence="5">Amino-acid biosynthesis; D-alanine biosynthesis; D-alanine from L-alanine: step 1/1.</text>
</comment>
<evidence type="ECO:0000256" key="1">
    <source>
        <dbReference type="ARBA" id="ARBA00000316"/>
    </source>
</evidence>
<keyword evidence="4 5" id="KW-0413">Isomerase</keyword>
<dbReference type="EC" id="5.1.1.1" evidence="5"/>
<evidence type="ECO:0000256" key="2">
    <source>
        <dbReference type="ARBA" id="ARBA00001933"/>
    </source>
</evidence>
<dbReference type="PANTHER" id="PTHR30511">
    <property type="entry name" value="ALANINE RACEMASE"/>
    <property type="match status" value="1"/>
</dbReference>
<dbReference type="GO" id="GO:0008784">
    <property type="term" value="F:alanine racemase activity"/>
    <property type="evidence" value="ECO:0007669"/>
    <property type="project" value="UniProtKB-UniRule"/>
</dbReference>
<dbReference type="Proteomes" id="UP000190683">
    <property type="component" value="Unassembled WGS sequence"/>
</dbReference>
<dbReference type="Pfam" id="PF01168">
    <property type="entry name" value="Ala_racemase_N"/>
    <property type="match status" value="1"/>
</dbReference>
<dbReference type="InterPro" id="IPR011079">
    <property type="entry name" value="Ala_racemase_C"/>
</dbReference>
<comment type="similarity">
    <text evidence="5">Belongs to the alanine racemase family.</text>
</comment>
<gene>
    <name evidence="9" type="ORF">B0681_02165</name>
</gene>
<feature type="active site" description="Proton acceptor; specific for D-alanine" evidence="5">
    <location>
        <position position="35"/>
    </location>
</feature>
<dbReference type="InterPro" id="IPR009006">
    <property type="entry name" value="Ala_racemase/Decarboxylase_C"/>
</dbReference>
<dbReference type="GO" id="GO:0030170">
    <property type="term" value="F:pyridoxal phosphate binding"/>
    <property type="evidence" value="ECO:0007669"/>
    <property type="project" value="UniProtKB-UniRule"/>
</dbReference>
<dbReference type="RefSeq" id="WP_078317087.1">
    <property type="nucleotide sequence ID" value="NZ_MUYV01000001.1"/>
</dbReference>
<evidence type="ECO:0000313" key="9">
    <source>
        <dbReference type="EMBL" id="OOS26692.1"/>
    </source>
</evidence>
<evidence type="ECO:0000256" key="5">
    <source>
        <dbReference type="HAMAP-Rule" id="MF_01201"/>
    </source>
</evidence>
<dbReference type="Pfam" id="PF00842">
    <property type="entry name" value="Ala_racemase_C"/>
    <property type="match status" value="1"/>
</dbReference>
<dbReference type="EMBL" id="MUYV01000001">
    <property type="protein sequence ID" value="OOS26692.1"/>
    <property type="molecule type" value="Genomic_DNA"/>
</dbReference>
<dbReference type="PANTHER" id="PTHR30511:SF0">
    <property type="entry name" value="ALANINE RACEMASE, CATABOLIC-RELATED"/>
    <property type="match status" value="1"/>
</dbReference>
<dbReference type="InterPro" id="IPR029066">
    <property type="entry name" value="PLP-binding_barrel"/>
</dbReference>
<evidence type="ECO:0000256" key="4">
    <source>
        <dbReference type="ARBA" id="ARBA00023235"/>
    </source>
</evidence>
<dbReference type="InterPro" id="IPR001608">
    <property type="entry name" value="Ala_racemase_N"/>
</dbReference>
<proteinExistence type="inferred from homology"/>
<feature type="binding site" evidence="5 7">
    <location>
        <position position="312"/>
    </location>
    <ligand>
        <name>substrate</name>
    </ligand>
</feature>
<dbReference type="STRING" id="573983.B0681_02165"/>
<dbReference type="Gene3D" id="3.20.20.10">
    <property type="entry name" value="Alanine racemase"/>
    <property type="match status" value="1"/>
</dbReference>
<evidence type="ECO:0000256" key="3">
    <source>
        <dbReference type="ARBA" id="ARBA00022898"/>
    </source>
</evidence>
<evidence type="ECO:0000256" key="6">
    <source>
        <dbReference type="PIRSR" id="PIRSR600821-50"/>
    </source>
</evidence>
<dbReference type="AlphaFoldDB" id="A0A1T0CWJ5"/>
<evidence type="ECO:0000256" key="7">
    <source>
        <dbReference type="PIRSR" id="PIRSR600821-52"/>
    </source>
</evidence>
<dbReference type="NCBIfam" id="TIGR00492">
    <property type="entry name" value="alr"/>
    <property type="match status" value="1"/>
</dbReference>
<dbReference type="GO" id="GO:0030632">
    <property type="term" value="P:D-alanine biosynthetic process"/>
    <property type="evidence" value="ECO:0007669"/>
    <property type="project" value="UniProtKB-UniRule"/>
</dbReference>
<comment type="caution">
    <text evidence="9">The sequence shown here is derived from an EMBL/GenBank/DDBJ whole genome shotgun (WGS) entry which is preliminary data.</text>
</comment>
<feature type="active site" description="Proton acceptor; specific for L-alanine" evidence="5">
    <location>
        <position position="260"/>
    </location>
</feature>
<feature type="binding site" evidence="5 7">
    <location>
        <position position="133"/>
    </location>
    <ligand>
        <name>substrate</name>
    </ligand>
</feature>
<feature type="modified residue" description="N6-(pyridoxal phosphate)lysine" evidence="5 6">
    <location>
        <position position="35"/>
    </location>
</feature>
<name>A0A1T0CWJ5_9GAMM</name>
<comment type="cofactor">
    <cofactor evidence="2 5 6">
        <name>pyridoxal 5'-phosphate</name>
        <dbReference type="ChEBI" id="CHEBI:597326"/>
    </cofactor>
</comment>
<keyword evidence="3 5" id="KW-0663">Pyridoxal phosphate</keyword>
<feature type="domain" description="Alanine racemase C-terminal" evidence="8">
    <location>
        <begin position="239"/>
        <end position="366"/>
    </location>
</feature>
<dbReference type="SMART" id="SM01005">
    <property type="entry name" value="Ala_racemase_C"/>
    <property type="match status" value="1"/>
</dbReference>